<sequence length="112" mass="12832">MEVLNFYKEGLKIPEGAIYIGRYSAKHGLPQSKYHNPIKLQEGEPRGSTLDKYRKYLWGEIKAGRITVEELANLYGTNLVCYCKPKPCHGDILMAAIKWAKEEMDNAITKER</sequence>
<evidence type="ECO:0000313" key="3">
    <source>
        <dbReference type="Proteomes" id="UP000505302"/>
    </source>
</evidence>
<dbReference type="RefSeq" id="YP_010672997.1">
    <property type="nucleotide sequence ID" value="NC_070981.1"/>
</dbReference>
<evidence type="ECO:0000313" key="2">
    <source>
        <dbReference type="EMBL" id="BCG45013.1"/>
    </source>
</evidence>
<organism evidence="2 3">
    <name type="scientific">Escherichia phage EK010</name>
    <dbReference type="NCBI Taxonomy" id="2742112"/>
    <lineage>
        <taxon>Viruses</taxon>
        <taxon>Duplodnaviria</taxon>
        <taxon>Heunggongvirae</taxon>
        <taxon>Uroviricota</taxon>
        <taxon>Caudoviricetes</taxon>
        <taxon>Mktvariviridae</taxon>
        <taxon>Gordonclarkvirinae</taxon>
        <taxon>Suseptimavirus</taxon>
        <taxon>Suseptimavirus EK010</taxon>
    </lineage>
</organism>
<protein>
    <recommendedName>
        <fullName evidence="1">DUF4326 domain-containing protein</fullName>
    </recommendedName>
</protein>
<dbReference type="InterPro" id="IPR025475">
    <property type="entry name" value="DUF4326"/>
</dbReference>
<dbReference type="KEGG" id="vg:77949287"/>
<name>A0A6J4EGC5_9CAUD</name>
<accession>A0A6J4EGC5</accession>
<dbReference type="Proteomes" id="UP000505302">
    <property type="component" value="Segment"/>
</dbReference>
<reference evidence="2 3" key="1">
    <citation type="submission" date="2020-06" db="EMBL/GenBank/DDBJ databases">
        <title>Complete Genome Sequence of the phage EK010 isolated from swine sewage.</title>
        <authorList>
            <person name="Shahin K."/>
            <person name="Bao H."/>
            <person name="Soleimani-Delfan A."/>
            <person name="Wang R."/>
        </authorList>
    </citation>
    <scope>NUCLEOTIDE SEQUENCE [LARGE SCALE GENOMIC DNA]</scope>
</reference>
<dbReference type="GeneID" id="77949287"/>
<dbReference type="EMBL" id="LC553734">
    <property type="protein sequence ID" value="BCG45013.1"/>
    <property type="molecule type" value="Genomic_DNA"/>
</dbReference>
<feature type="domain" description="DUF4326" evidence="1">
    <location>
        <begin position="10"/>
        <end position="94"/>
    </location>
</feature>
<keyword evidence="3" id="KW-1185">Reference proteome</keyword>
<proteinExistence type="predicted"/>
<dbReference type="Pfam" id="PF14216">
    <property type="entry name" value="DUF4326"/>
    <property type="match status" value="1"/>
</dbReference>
<evidence type="ECO:0000259" key="1">
    <source>
        <dbReference type="Pfam" id="PF14216"/>
    </source>
</evidence>